<comment type="cofactor">
    <cofactor evidence="4">
        <name>Mg(2+)</name>
        <dbReference type="ChEBI" id="CHEBI:18420"/>
    </cofactor>
</comment>
<comment type="cofactor">
    <cofactor evidence="1">
        <name>Ca(2+)</name>
        <dbReference type="ChEBI" id="CHEBI:29108"/>
    </cofactor>
</comment>
<dbReference type="FunFam" id="3.40.50.970:FF:000028">
    <property type="entry name" value="Transketolase isoform 1"/>
    <property type="match status" value="1"/>
</dbReference>
<evidence type="ECO:0000256" key="11">
    <source>
        <dbReference type="ARBA" id="ARBA00022837"/>
    </source>
</evidence>
<dbReference type="InterPro" id="IPR005474">
    <property type="entry name" value="Transketolase_N"/>
</dbReference>
<comment type="subunit">
    <text evidence="7">Homodimer.</text>
</comment>
<evidence type="ECO:0000256" key="7">
    <source>
        <dbReference type="ARBA" id="ARBA00011738"/>
    </source>
</evidence>
<name>A0A3B0KDM0_DROGU</name>
<accession>A0A3B0KDM0</accession>
<keyword evidence="12" id="KW-0460">Magnesium</keyword>
<dbReference type="InterPro" id="IPR033248">
    <property type="entry name" value="Transketolase_C"/>
</dbReference>
<organism evidence="15 16">
    <name type="scientific">Drosophila guanche</name>
    <name type="common">Fruit fly</name>
    <dbReference type="NCBI Taxonomy" id="7266"/>
    <lineage>
        <taxon>Eukaryota</taxon>
        <taxon>Metazoa</taxon>
        <taxon>Ecdysozoa</taxon>
        <taxon>Arthropoda</taxon>
        <taxon>Hexapoda</taxon>
        <taxon>Insecta</taxon>
        <taxon>Pterygota</taxon>
        <taxon>Neoptera</taxon>
        <taxon>Endopterygota</taxon>
        <taxon>Diptera</taxon>
        <taxon>Brachycera</taxon>
        <taxon>Muscomorpha</taxon>
        <taxon>Ephydroidea</taxon>
        <taxon>Drosophilidae</taxon>
        <taxon>Drosophila</taxon>
        <taxon>Sophophora</taxon>
    </lineage>
</organism>
<dbReference type="PROSITE" id="PS00802">
    <property type="entry name" value="TRANSKETOLASE_2"/>
    <property type="match status" value="1"/>
</dbReference>
<evidence type="ECO:0000256" key="4">
    <source>
        <dbReference type="ARBA" id="ARBA00001946"/>
    </source>
</evidence>
<keyword evidence="10" id="KW-0479">Metal-binding</keyword>
<dbReference type="FunFam" id="3.40.50.970:FF:000033">
    <property type="entry name" value="Transketolase isoform 1"/>
    <property type="match status" value="1"/>
</dbReference>
<evidence type="ECO:0000256" key="12">
    <source>
        <dbReference type="ARBA" id="ARBA00022842"/>
    </source>
</evidence>
<comment type="cofactor">
    <cofactor evidence="3">
        <name>Co(2+)</name>
        <dbReference type="ChEBI" id="CHEBI:48828"/>
    </cofactor>
</comment>
<evidence type="ECO:0000256" key="5">
    <source>
        <dbReference type="ARBA" id="ARBA00001964"/>
    </source>
</evidence>
<dbReference type="Pfam" id="PF02780">
    <property type="entry name" value="Transketolase_C"/>
    <property type="match status" value="1"/>
</dbReference>
<evidence type="ECO:0000256" key="2">
    <source>
        <dbReference type="ARBA" id="ARBA00001936"/>
    </source>
</evidence>
<dbReference type="InterPro" id="IPR020826">
    <property type="entry name" value="Transketolase_BS"/>
</dbReference>
<comment type="cofactor">
    <cofactor evidence="2">
        <name>Mn(2+)</name>
        <dbReference type="ChEBI" id="CHEBI:29035"/>
    </cofactor>
</comment>
<evidence type="ECO:0000256" key="6">
    <source>
        <dbReference type="ARBA" id="ARBA00007131"/>
    </source>
</evidence>
<dbReference type="Pfam" id="PF02779">
    <property type="entry name" value="Transket_pyr"/>
    <property type="match status" value="1"/>
</dbReference>
<dbReference type="OrthoDB" id="10267175at2759"/>
<dbReference type="NCBIfam" id="NF004559">
    <property type="entry name" value="PRK05899.2-5"/>
    <property type="match status" value="1"/>
</dbReference>
<evidence type="ECO:0000313" key="15">
    <source>
        <dbReference type="EMBL" id="SPP83111.1"/>
    </source>
</evidence>
<keyword evidence="9" id="KW-0808">Transferase</keyword>
<evidence type="ECO:0000259" key="14">
    <source>
        <dbReference type="SMART" id="SM00861"/>
    </source>
</evidence>
<evidence type="ECO:0000256" key="13">
    <source>
        <dbReference type="ARBA" id="ARBA00023052"/>
    </source>
</evidence>
<dbReference type="InterPro" id="IPR005475">
    <property type="entry name" value="Transketolase-like_Pyr-bd"/>
</dbReference>
<protein>
    <recommendedName>
        <fullName evidence="8">transketolase</fullName>
        <ecNumber evidence="8">2.2.1.1</ecNumber>
    </recommendedName>
</protein>
<dbReference type="SUPFAM" id="SSF52922">
    <property type="entry name" value="TK C-terminal domain-like"/>
    <property type="match status" value="1"/>
</dbReference>
<dbReference type="CDD" id="cd02012">
    <property type="entry name" value="TPP_TK"/>
    <property type="match status" value="1"/>
</dbReference>
<evidence type="ECO:0000256" key="3">
    <source>
        <dbReference type="ARBA" id="ARBA00001941"/>
    </source>
</evidence>
<dbReference type="Gene3D" id="3.40.50.970">
    <property type="match status" value="2"/>
</dbReference>
<evidence type="ECO:0000256" key="8">
    <source>
        <dbReference type="ARBA" id="ARBA00013152"/>
    </source>
</evidence>
<dbReference type="GO" id="GO:0046872">
    <property type="term" value="F:metal ion binding"/>
    <property type="evidence" value="ECO:0007669"/>
    <property type="project" value="UniProtKB-KW"/>
</dbReference>
<dbReference type="AlphaFoldDB" id="A0A3B0KDM0"/>
<reference evidence="16" key="1">
    <citation type="submission" date="2018-01" db="EMBL/GenBank/DDBJ databases">
        <authorList>
            <person name="Alioto T."/>
            <person name="Alioto T."/>
        </authorList>
    </citation>
    <scope>NUCLEOTIDE SEQUENCE [LARGE SCALE GENOMIC DNA]</scope>
</reference>
<dbReference type="FunFam" id="3.40.50.920:FF:000008">
    <property type="entry name" value="transketolase isoform X2"/>
    <property type="match status" value="1"/>
</dbReference>
<dbReference type="STRING" id="7266.A0A3B0KDM0"/>
<evidence type="ECO:0000256" key="1">
    <source>
        <dbReference type="ARBA" id="ARBA00001913"/>
    </source>
</evidence>
<dbReference type="Proteomes" id="UP000268350">
    <property type="component" value="Unassembled WGS sequence"/>
</dbReference>
<dbReference type="SUPFAM" id="SSF52518">
    <property type="entry name" value="Thiamin diphosphate-binding fold (THDP-binding)"/>
    <property type="match status" value="2"/>
</dbReference>
<gene>
    <name evidence="15" type="ORF">DGUA_6G017906</name>
</gene>
<dbReference type="PANTHER" id="PTHR43195:SF1">
    <property type="entry name" value="FI06132P-RELATED"/>
    <property type="match status" value="1"/>
</dbReference>
<evidence type="ECO:0000256" key="10">
    <source>
        <dbReference type="ARBA" id="ARBA00022723"/>
    </source>
</evidence>
<keyword evidence="13" id="KW-0786">Thiamine pyrophosphate</keyword>
<dbReference type="CDD" id="cd07033">
    <property type="entry name" value="TPP_PYR_DXS_TK_like"/>
    <property type="match status" value="1"/>
</dbReference>
<keyword evidence="11" id="KW-0106">Calcium</keyword>
<dbReference type="GO" id="GO:0004802">
    <property type="term" value="F:transketolase activity"/>
    <property type="evidence" value="ECO:0007669"/>
    <property type="project" value="UniProtKB-EC"/>
</dbReference>
<dbReference type="GO" id="GO:0030976">
    <property type="term" value="F:thiamine pyrophosphate binding"/>
    <property type="evidence" value="ECO:0007669"/>
    <property type="project" value="TreeGrafter"/>
</dbReference>
<dbReference type="Pfam" id="PF00456">
    <property type="entry name" value="Transketolase_N"/>
    <property type="match status" value="1"/>
</dbReference>
<proteinExistence type="inferred from homology"/>
<dbReference type="PANTHER" id="PTHR43195">
    <property type="entry name" value="TRANSKETOLASE"/>
    <property type="match status" value="1"/>
</dbReference>
<evidence type="ECO:0000313" key="16">
    <source>
        <dbReference type="Proteomes" id="UP000268350"/>
    </source>
</evidence>
<comment type="cofactor">
    <cofactor evidence="5">
        <name>thiamine diphosphate</name>
        <dbReference type="ChEBI" id="CHEBI:58937"/>
    </cofactor>
</comment>
<dbReference type="InterPro" id="IPR029061">
    <property type="entry name" value="THDP-binding"/>
</dbReference>
<dbReference type="InterPro" id="IPR051424">
    <property type="entry name" value="Transketolase-like"/>
</dbReference>
<dbReference type="EMBL" id="OUUW01000007">
    <property type="protein sequence ID" value="SPP83111.1"/>
    <property type="molecule type" value="Genomic_DNA"/>
</dbReference>
<dbReference type="OMA" id="ADYMRGS"/>
<dbReference type="GO" id="GO:0005737">
    <property type="term" value="C:cytoplasm"/>
    <property type="evidence" value="ECO:0007669"/>
    <property type="project" value="UniProtKB-ARBA"/>
</dbReference>
<comment type="similarity">
    <text evidence="6">Belongs to the transketolase family.</text>
</comment>
<keyword evidence="16" id="KW-1185">Reference proteome</keyword>
<dbReference type="EC" id="2.2.1.1" evidence="8"/>
<dbReference type="Gene3D" id="3.40.50.920">
    <property type="match status" value="1"/>
</dbReference>
<sequence length="719" mass="78212">MNFANCIAKSAQTTSIFKAQRVSANLSFWKCRKSCGSGSESTSFPHAGCYDSVLTPPPPPRHCSFCLFARSLCVCLTNKTLSSFLSPTKNIRNMSYHKPEAKTVQDLKDLAQKLRIHSITSTQASKSGHPTSCASLAEIMSVLFFQQLRLNIKHPRDPSSDRFILSKGHAAPILYAAWAEAGLFSVDELKNLRKIDSDLEGHPTPRLNFIDVGTGSLGQGVAVGAGMAYVGKNLDKADYRTYVVVGDGESAEGSVWESLHFAGHYNLDNLCVIFDVNRLGQSEATSLQHKMDVYRDRLEAFGFNALVVDGHDIDELCKAFHCAANTKSKPTAIIAKTFKGKDFPNIENLDNWHGKPLGDQADKVIKHLQGLMVNPDVKLSPKKVGKTGLAPEVDITNVKLCTPPNYKLGDSVATRLAYGTALAKIGADNDRVIALDGDTKNSTFSDKLKNVFPERYIECFIAEQNLVGVAVGAACRRRTVAFVSTFATFFTRAFDQIRMGAISQTNVNFVGSHCGCSIGEDGPSQMGLEDIAMFRTIPGSTIFYPSDAVSTERAVELAANTKGVCFIRTSRPNTAVIYNNDEPFTIGRGKVVRQKPSDEVLLIGAGITLYECLAAADQLEKECITVRVIDPFTVKPLDVDLIVEHGKQCGGRVVVVEDHYQQGGLGEAVLSALAEHRNFVVKHLYVPTVPRSGPPAVLIDMFGISARNVVLAVNAILKK</sequence>
<feature type="domain" description="Transketolase-like pyrimidine-binding" evidence="14">
    <location>
        <begin position="412"/>
        <end position="576"/>
    </location>
</feature>
<dbReference type="InterPro" id="IPR009014">
    <property type="entry name" value="Transketo_C/PFOR_II"/>
</dbReference>
<dbReference type="SMART" id="SM00861">
    <property type="entry name" value="Transket_pyr"/>
    <property type="match status" value="1"/>
</dbReference>
<evidence type="ECO:0000256" key="9">
    <source>
        <dbReference type="ARBA" id="ARBA00022679"/>
    </source>
</evidence>